<gene>
    <name evidence="2" type="ORF">B7P43_G07131</name>
</gene>
<dbReference type="OrthoDB" id="6256716at2759"/>
<evidence type="ECO:0000256" key="1">
    <source>
        <dbReference type="SAM" id="MobiDB-lite"/>
    </source>
</evidence>
<accession>A0A2J7Q2A7</accession>
<protein>
    <submittedName>
        <fullName evidence="2">Uncharacterized protein</fullName>
    </submittedName>
</protein>
<reference evidence="2 3" key="1">
    <citation type="submission" date="2017-12" db="EMBL/GenBank/DDBJ databases">
        <title>Hemimetabolous genomes reveal molecular basis of termite eusociality.</title>
        <authorList>
            <person name="Harrison M.C."/>
            <person name="Jongepier E."/>
            <person name="Robertson H.M."/>
            <person name="Arning N."/>
            <person name="Bitard-Feildel T."/>
            <person name="Chao H."/>
            <person name="Childers C.P."/>
            <person name="Dinh H."/>
            <person name="Doddapaneni H."/>
            <person name="Dugan S."/>
            <person name="Gowin J."/>
            <person name="Greiner C."/>
            <person name="Han Y."/>
            <person name="Hu H."/>
            <person name="Hughes D.S.T."/>
            <person name="Huylmans A.-K."/>
            <person name="Kemena C."/>
            <person name="Kremer L.P.M."/>
            <person name="Lee S.L."/>
            <person name="Lopez-Ezquerra A."/>
            <person name="Mallet L."/>
            <person name="Monroy-Kuhn J.M."/>
            <person name="Moser A."/>
            <person name="Murali S.C."/>
            <person name="Muzny D.M."/>
            <person name="Otani S."/>
            <person name="Piulachs M.-D."/>
            <person name="Poelchau M."/>
            <person name="Qu J."/>
            <person name="Schaub F."/>
            <person name="Wada-Katsumata A."/>
            <person name="Worley K.C."/>
            <person name="Xie Q."/>
            <person name="Ylla G."/>
            <person name="Poulsen M."/>
            <person name="Gibbs R.A."/>
            <person name="Schal C."/>
            <person name="Richards S."/>
            <person name="Belles X."/>
            <person name="Korb J."/>
            <person name="Bornberg-Bauer E."/>
        </authorList>
    </citation>
    <scope>NUCLEOTIDE SEQUENCE [LARGE SCALE GENOMIC DNA]</scope>
    <source>
        <tissue evidence="2">Whole body</tissue>
    </source>
</reference>
<keyword evidence="3" id="KW-1185">Reference proteome</keyword>
<proteinExistence type="predicted"/>
<sequence length="357" mass="40154">MPSGDLVSVASSNGPSDCHTPPESVSRHPEMSGATLSRRVMPRKRKFDEVGSYEFHSSAQKKLTTKLAGVVKKHTSVISLNEQFSSCETNQDGLQSFSNQTHQLFKKVKGDVLKDRTNTLRELIIKCIEKLHQPLESSVCPEEICFAHCNSTEPILSSTSHCIQEPRAVLTQEHRMAELSEDVCNSDMRHTETPKRSACYDGSDGCYTDATECVDVNNGASCLCTQAVDHSEPMRESWVSQNAVEDKQWETDTQTQHCCAQVHSVLKSPVYPRPVTYRHILTRRQYQSRIKSTKDKVYLNVEDVLASGGDLPRPELRTRSKKAESYNLKKLLQDVASYPTVVLCRVDENVKEQPHEN</sequence>
<evidence type="ECO:0000313" key="3">
    <source>
        <dbReference type="Proteomes" id="UP000235965"/>
    </source>
</evidence>
<organism evidence="2 3">
    <name type="scientific">Cryptotermes secundus</name>
    <dbReference type="NCBI Taxonomy" id="105785"/>
    <lineage>
        <taxon>Eukaryota</taxon>
        <taxon>Metazoa</taxon>
        <taxon>Ecdysozoa</taxon>
        <taxon>Arthropoda</taxon>
        <taxon>Hexapoda</taxon>
        <taxon>Insecta</taxon>
        <taxon>Pterygota</taxon>
        <taxon>Neoptera</taxon>
        <taxon>Polyneoptera</taxon>
        <taxon>Dictyoptera</taxon>
        <taxon>Blattodea</taxon>
        <taxon>Blattoidea</taxon>
        <taxon>Termitoidae</taxon>
        <taxon>Kalotermitidae</taxon>
        <taxon>Cryptotermitinae</taxon>
        <taxon>Cryptotermes</taxon>
    </lineage>
</organism>
<evidence type="ECO:0000313" key="2">
    <source>
        <dbReference type="EMBL" id="PNF22721.1"/>
    </source>
</evidence>
<feature type="region of interest" description="Disordered" evidence="1">
    <location>
        <begin position="1"/>
        <end position="36"/>
    </location>
</feature>
<comment type="caution">
    <text evidence="2">The sequence shown here is derived from an EMBL/GenBank/DDBJ whole genome shotgun (WGS) entry which is preliminary data.</text>
</comment>
<dbReference type="EMBL" id="NEVH01019373">
    <property type="protein sequence ID" value="PNF22721.1"/>
    <property type="molecule type" value="Genomic_DNA"/>
</dbReference>
<dbReference type="AlphaFoldDB" id="A0A2J7Q2A7"/>
<dbReference type="Proteomes" id="UP000235965">
    <property type="component" value="Unassembled WGS sequence"/>
</dbReference>
<name>A0A2J7Q2A7_9NEOP</name>